<feature type="transmembrane region" description="Helical" evidence="6">
    <location>
        <begin position="119"/>
        <end position="145"/>
    </location>
</feature>
<dbReference type="Pfam" id="PF01810">
    <property type="entry name" value="LysE"/>
    <property type="match status" value="1"/>
</dbReference>
<feature type="transmembrane region" description="Helical" evidence="6">
    <location>
        <begin position="191"/>
        <end position="209"/>
    </location>
</feature>
<protein>
    <submittedName>
        <fullName evidence="7">LysE family translocator</fullName>
    </submittedName>
</protein>
<dbReference type="PANTHER" id="PTHR30086:SF21">
    <property type="entry name" value="TRANSPORT PROTEIN"/>
    <property type="match status" value="1"/>
</dbReference>
<reference evidence="8" key="1">
    <citation type="submission" date="2023-09" db="EMBL/GenBank/DDBJ databases">
        <authorList>
            <person name="Li S."/>
            <person name="Li X."/>
            <person name="Zhang C."/>
            <person name="Zhao Z."/>
        </authorList>
    </citation>
    <scope>NUCLEOTIDE SEQUENCE [LARGE SCALE GENOMIC DNA]</scope>
    <source>
        <strain evidence="8">SQ345</strain>
    </source>
</reference>
<dbReference type="PIRSF" id="PIRSF006324">
    <property type="entry name" value="LeuE"/>
    <property type="match status" value="1"/>
</dbReference>
<proteinExistence type="predicted"/>
<dbReference type="RefSeq" id="WP_348386083.1">
    <property type="nucleotide sequence ID" value="NZ_CP134146.1"/>
</dbReference>
<sequence>MDFSHYYAEFLTIALVHFLAVASPGPDFAVIVKQSLTRGRRTAIITSFGVGSAILLHVTYSLVGIGLLIASDPMYFTVLSYIAATYLGYIGIQGLRAKPNSGHSDDKFAQKQQQSGTKAFFTGFLVNGLNVKATLFFVSLFSLVISPQTPTLVQAFYGGYMALATAAWFCFLSIMLTIGKFREKLLQKAHIIDRFMGIVLLALAVKIILT</sequence>
<keyword evidence="8" id="KW-1185">Reference proteome</keyword>
<keyword evidence="3 6" id="KW-0812">Transmembrane</keyword>
<organism evidence="7 8">
    <name type="scientific">Thalassotalea nanhaiensis</name>
    <dbReference type="NCBI Taxonomy" id="3065648"/>
    <lineage>
        <taxon>Bacteria</taxon>
        <taxon>Pseudomonadati</taxon>
        <taxon>Pseudomonadota</taxon>
        <taxon>Gammaproteobacteria</taxon>
        <taxon>Alteromonadales</taxon>
        <taxon>Colwelliaceae</taxon>
        <taxon>Thalassotalea</taxon>
    </lineage>
</organism>
<feature type="transmembrane region" description="Helical" evidence="6">
    <location>
        <begin position="157"/>
        <end position="179"/>
    </location>
</feature>
<evidence type="ECO:0000256" key="4">
    <source>
        <dbReference type="ARBA" id="ARBA00022989"/>
    </source>
</evidence>
<keyword evidence="2" id="KW-1003">Cell membrane</keyword>
<feature type="transmembrane region" description="Helical" evidence="6">
    <location>
        <begin position="44"/>
        <end position="68"/>
    </location>
</feature>
<gene>
    <name evidence="7" type="ORF">RI845_10240</name>
</gene>
<dbReference type="PANTHER" id="PTHR30086">
    <property type="entry name" value="ARGININE EXPORTER PROTEIN ARGO"/>
    <property type="match status" value="1"/>
</dbReference>
<comment type="subcellular location">
    <subcellularLocation>
        <location evidence="1">Cell membrane</location>
        <topology evidence="1">Multi-pass membrane protein</topology>
    </subcellularLocation>
</comment>
<evidence type="ECO:0000256" key="2">
    <source>
        <dbReference type="ARBA" id="ARBA00022475"/>
    </source>
</evidence>
<dbReference type="EMBL" id="CP134146">
    <property type="protein sequence ID" value="WNC66918.1"/>
    <property type="molecule type" value="Genomic_DNA"/>
</dbReference>
<keyword evidence="5 6" id="KW-0472">Membrane</keyword>
<feature type="transmembrane region" description="Helical" evidence="6">
    <location>
        <begin position="74"/>
        <end position="92"/>
    </location>
</feature>
<evidence type="ECO:0000256" key="1">
    <source>
        <dbReference type="ARBA" id="ARBA00004651"/>
    </source>
</evidence>
<dbReference type="InterPro" id="IPR001123">
    <property type="entry name" value="LeuE-type"/>
</dbReference>
<dbReference type="Proteomes" id="UP001248581">
    <property type="component" value="Chromosome"/>
</dbReference>
<feature type="transmembrane region" description="Helical" evidence="6">
    <location>
        <begin position="6"/>
        <end position="32"/>
    </location>
</feature>
<accession>A0ABY9TDI0</accession>
<evidence type="ECO:0000313" key="8">
    <source>
        <dbReference type="Proteomes" id="UP001248581"/>
    </source>
</evidence>
<evidence type="ECO:0000256" key="5">
    <source>
        <dbReference type="ARBA" id="ARBA00023136"/>
    </source>
</evidence>
<name>A0ABY9TDI0_9GAMM</name>
<evidence type="ECO:0000256" key="6">
    <source>
        <dbReference type="SAM" id="Phobius"/>
    </source>
</evidence>
<evidence type="ECO:0000256" key="3">
    <source>
        <dbReference type="ARBA" id="ARBA00022692"/>
    </source>
</evidence>
<keyword evidence="4 6" id="KW-1133">Transmembrane helix</keyword>
<evidence type="ECO:0000313" key="7">
    <source>
        <dbReference type="EMBL" id="WNC66918.1"/>
    </source>
</evidence>